<feature type="repeat" description="WD" evidence="3">
    <location>
        <begin position="480"/>
        <end position="517"/>
    </location>
</feature>
<evidence type="ECO:0000256" key="1">
    <source>
        <dbReference type="ARBA" id="ARBA00022574"/>
    </source>
</evidence>
<evidence type="ECO:0000256" key="3">
    <source>
        <dbReference type="PROSITE-ProRule" id="PRU00221"/>
    </source>
</evidence>
<dbReference type="InterPro" id="IPR036322">
    <property type="entry name" value="WD40_repeat_dom_sf"/>
</dbReference>
<evidence type="ECO:0000256" key="4">
    <source>
        <dbReference type="SAM" id="MobiDB-lite"/>
    </source>
</evidence>
<feature type="compositionally biased region" description="Low complexity" evidence="4">
    <location>
        <begin position="123"/>
        <end position="133"/>
    </location>
</feature>
<dbReference type="PRINTS" id="PR00320">
    <property type="entry name" value="GPROTEINBRPT"/>
</dbReference>
<evidence type="ECO:0000313" key="6">
    <source>
        <dbReference type="Proteomes" id="UP000559027"/>
    </source>
</evidence>
<dbReference type="Pfam" id="PF00400">
    <property type="entry name" value="WD40"/>
    <property type="match status" value="7"/>
</dbReference>
<accession>A0A8H5LHD1</accession>
<protein>
    <recommendedName>
        <fullName evidence="7">Transcriptional repressor Tup1 N-terminal domain-containing protein</fullName>
    </recommendedName>
</protein>
<evidence type="ECO:0000313" key="5">
    <source>
        <dbReference type="EMBL" id="KAF5357187.1"/>
    </source>
</evidence>
<evidence type="ECO:0008006" key="7">
    <source>
        <dbReference type="Google" id="ProtNLM"/>
    </source>
</evidence>
<feature type="repeat" description="WD" evidence="3">
    <location>
        <begin position="438"/>
        <end position="479"/>
    </location>
</feature>
<dbReference type="Gene3D" id="1.20.5.340">
    <property type="match status" value="1"/>
</dbReference>
<dbReference type="InterPro" id="IPR001680">
    <property type="entry name" value="WD40_rpt"/>
</dbReference>
<feature type="repeat" description="WD" evidence="3">
    <location>
        <begin position="548"/>
        <end position="580"/>
    </location>
</feature>
<dbReference type="InterPro" id="IPR020472">
    <property type="entry name" value="WD40_PAC1"/>
</dbReference>
<feature type="region of interest" description="Disordered" evidence="4">
    <location>
        <begin position="1"/>
        <end position="27"/>
    </location>
</feature>
<evidence type="ECO:0000256" key="2">
    <source>
        <dbReference type="ARBA" id="ARBA00022737"/>
    </source>
</evidence>
<keyword evidence="2" id="KW-0677">Repeat</keyword>
<dbReference type="InterPro" id="IPR019775">
    <property type="entry name" value="WD40_repeat_CS"/>
</dbReference>
<feature type="compositionally biased region" description="Basic residues" evidence="4">
    <location>
        <begin position="202"/>
        <end position="211"/>
    </location>
</feature>
<dbReference type="CDD" id="cd00200">
    <property type="entry name" value="WD40"/>
    <property type="match status" value="1"/>
</dbReference>
<dbReference type="EMBL" id="JAACJO010000006">
    <property type="protein sequence ID" value="KAF5357187.1"/>
    <property type="molecule type" value="Genomic_DNA"/>
</dbReference>
<dbReference type="Proteomes" id="UP000559027">
    <property type="component" value="Unassembled WGS sequence"/>
</dbReference>
<feature type="compositionally biased region" description="Basic and acidic residues" evidence="4">
    <location>
        <begin position="152"/>
        <end position="178"/>
    </location>
</feature>
<dbReference type="OrthoDB" id="17410at2759"/>
<dbReference type="PROSITE" id="PS50294">
    <property type="entry name" value="WD_REPEATS_REGION"/>
    <property type="match status" value="4"/>
</dbReference>
<dbReference type="SMART" id="SM00320">
    <property type="entry name" value="WD40"/>
    <property type="match status" value="7"/>
</dbReference>
<reference evidence="5 6" key="1">
    <citation type="journal article" date="2020" name="ISME J.">
        <title>Uncovering the hidden diversity of litter-decomposition mechanisms in mushroom-forming fungi.</title>
        <authorList>
            <person name="Floudas D."/>
            <person name="Bentzer J."/>
            <person name="Ahren D."/>
            <person name="Johansson T."/>
            <person name="Persson P."/>
            <person name="Tunlid A."/>
        </authorList>
    </citation>
    <scope>NUCLEOTIDE SEQUENCE [LARGE SCALE GENOMIC DNA]</scope>
    <source>
        <strain evidence="5 6">CBS 146.42</strain>
    </source>
</reference>
<dbReference type="Gene3D" id="2.130.10.10">
    <property type="entry name" value="YVTN repeat-like/Quinoprotein amine dehydrogenase"/>
    <property type="match status" value="1"/>
</dbReference>
<name>A0A8H5LHD1_9AGAR</name>
<feature type="repeat" description="WD" evidence="3">
    <location>
        <begin position="351"/>
        <end position="385"/>
    </location>
</feature>
<feature type="compositionally biased region" description="Low complexity" evidence="4">
    <location>
        <begin position="217"/>
        <end position="227"/>
    </location>
</feature>
<proteinExistence type="predicted"/>
<dbReference type="SUPFAM" id="SSF50978">
    <property type="entry name" value="WD40 repeat-like"/>
    <property type="match status" value="1"/>
</dbReference>
<feature type="compositionally biased region" description="Polar residues" evidence="4">
    <location>
        <begin position="180"/>
        <end position="192"/>
    </location>
</feature>
<feature type="region of interest" description="Disordered" evidence="4">
    <location>
        <begin position="102"/>
        <end position="269"/>
    </location>
</feature>
<keyword evidence="1 3" id="KW-0853">WD repeat</keyword>
<sequence length="632" mass="69386">MALQPLPSPSNSQSRHPGPSAPPGRRLGDALNTIQEEYTRLVTERDVLRLELTRTQTLANEQDMELTVIRRAIWNLQNQLENHRQRFEDERRKLFDELKHQRAAAGLAPPSPLRELSNPPPLSASASTSSATSVIQIPEDRHRAELTPTSTYDRKLKGRARECSDAGDDFREPKRIRSSDGGSQRVSSNSMPVGSPAPPIHQYHHHSHHHQYQPLPTSTSNVNTTVNGHGRGPSRPTTGQSLPTPPPNGKKTSPGPSTPDDLTLSNVPPGYRKELHDWAVTFNPKLPRSLDVNLVQTIPHPSVVCSIHISPDGQYVATGCNQAVYIYDIKTGAQVCSLVDPALPKGGDLYIRSVRFSPDGDYLATGAEDSKVRIWNIKQRTLRDVFSGHSNEIYALDYSQNGRYVVSGSADCTAIIWDLHFPYQTHKCLRATDSSYNRDSTEAGITSISISPSNAHVAGGCLDHFIRIWSMHTGELVAKLKGHEDSVYAVRFMNDMPGMGRVVSGSLDCSVKLWDVSELGAEEAAMGDDRRDPTTKPGLVACPLITTFRGHQDYVLTVACSSDNRYLVSGAKDRSLILWDPAEKLARFRLNGHTNSVISADFRGSYLATASGDMCCRIWSLSAPLASSAAPV</sequence>
<comment type="caution">
    <text evidence="5">The sequence shown here is derived from an EMBL/GenBank/DDBJ whole genome shotgun (WGS) entry which is preliminary data.</text>
</comment>
<organism evidence="5 6">
    <name type="scientific">Leucocoprinus leucothites</name>
    <dbReference type="NCBI Taxonomy" id="201217"/>
    <lineage>
        <taxon>Eukaryota</taxon>
        <taxon>Fungi</taxon>
        <taxon>Dikarya</taxon>
        <taxon>Basidiomycota</taxon>
        <taxon>Agaricomycotina</taxon>
        <taxon>Agaricomycetes</taxon>
        <taxon>Agaricomycetidae</taxon>
        <taxon>Agaricales</taxon>
        <taxon>Agaricineae</taxon>
        <taxon>Agaricaceae</taxon>
        <taxon>Leucocoprinus</taxon>
    </lineage>
</organism>
<dbReference type="PANTHER" id="PTHR19848">
    <property type="entry name" value="WD40 REPEAT PROTEIN"/>
    <property type="match status" value="1"/>
</dbReference>
<dbReference type="InterPro" id="IPR015943">
    <property type="entry name" value="WD40/YVTN_repeat-like_dom_sf"/>
</dbReference>
<keyword evidence="6" id="KW-1185">Reference proteome</keyword>
<dbReference type="PANTHER" id="PTHR19848:SF8">
    <property type="entry name" value="F-BOX AND WD REPEAT DOMAIN CONTAINING 7"/>
    <property type="match status" value="1"/>
</dbReference>
<feature type="repeat" description="WD" evidence="3">
    <location>
        <begin position="590"/>
        <end position="622"/>
    </location>
</feature>
<feature type="repeat" description="WD" evidence="3">
    <location>
        <begin position="386"/>
        <end position="419"/>
    </location>
</feature>
<dbReference type="PROSITE" id="PS50082">
    <property type="entry name" value="WD_REPEATS_2"/>
    <property type="match status" value="6"/>
</dbReference>
<dbReference type="PROSITE" id="PS00678">
    <property type="entry name" value="WD_REPEATS_1"/>
    <property type="match status" value="3"/>
</dbReference>
<gene>
    <name evidence="5" type="ORF">D9756_006383</name>
</gene>
<dbReference type="AlphaFoldDB" id="A0A8H5LHD1"/>
<feature type="compositionally biased region" description="Low complexity" evidence="4">
    <location>
        <begin position="1"/>
        <end position="14"/>
    </location>
</feature>